<gene>
    <name evidence="1" type="ORF">DC430_16685</name>
</gene>
<evidence type="ECO:0000313" key="2">
    <source>
        <dbReference type="Proteomes" id="UP000244335"/>
    </source>
</evidence>
<protein>
    <submittedName>
        <fullName evidence="1">Acylphosphatase</fullName>
    </submittedName>
</protein>
<dbReference type="EMBL" id="QDFR01000005">
    <property type="protein sequence ID" value="PVE52503.1"/>
    <property type="molecule type" value="Genomic_DNA"/>
</dbReference>
<evidence type="ECO:0000313" key="1">
    <source>
        <dbReference type="EMBL" id="PVE52503.1"/>
    </source>
</evidence>
<reference evidence="1 2" key="1">
    <citation type="submission" date="2018-04" db="EMBL/GenBank/DDBJ databases">
        <authorList>
            <person name="Hagen T."/>
        </authorList>
    </citation>
    <scope>NUCLEOTIDE SEQUENCE [LARGE SCALE GENOMIC DNA]</scope>
    <source>
        <strain evidence="1 2">TPD7009</strain>
    </source>
</reference>
<dbReference type="Proteomes" id="UP000244335">
    <property type="component" value="Unassembled WGS sequence"/>
</dbReference>
<comment type="caution">
    <text evidence="1">The sequence shown here is derived from an EMBL/GenBank/DDBJ whole genome shotgun (WGS) entry which is preliminary data.</text>
</comment>
<sequence>MTILGSLDTRSFLPWIDRHAAKLGLEQRISYADQARIELILAGPIELIDAMEMGCSLGPINVWVEDIQRAEAVDDTA</sequence>
<name>A0AA92C1Z8_RHIRH</name>
<dbReference type="SUPFAM" id="SSF54975">
    <property type="entry name" value="Acylphosphatase/BLUF domain-like"/>
    <property type="match status" value="1"/>
</dbReference>
<accession>A0AA92C1Z8</accession>
<organism evidence="1 2">
    <name type="scientific">Rhizobium rhizogenes</name>
    <name type="common">Agrobacterium rhizogenes</name>
    <dbReference type="NCBI Taxonomy" id="359"/>
    <lineage>
        <taxon>Bacteria</taxon>
        <taxon>Pseudomonadati</taxon>
        <taxon>Pseudomonadota</taxon>
        <taxon>Alphaproteobacteria</taxon>
        <taxon>Hyphomicrobiales</taxon>
        <taxon>Rhizobiaceae</taxon>
        <taxon>Rhizobium/Agrobacterium group</taxon>
        <taxon>Rhizobium</taxon>
    </lineage>
</organism>
<dbReference type="RefSeq" id="WP_116494445.1">
    <property type="nucleotide sequence ID" value="NZ_QDFR01000005.1"/>
</dbReference>
<proteinExistence type="predicted"/>
<dbReference type="AlphaFoldDB" id="A0AA92C1Z8"/>
<dbReference type="InterPro" id="IPR036046">
    <property type="entry name" value="Acylphosphatase-like_dom_sf"/>
</dbReference>